<evidence type="ECO:0000259" key="8">
    <source>
        <dbReference type="Pfam" id="PF14322"/>
    </source>
</evidence>
<comment type="similarity">
    <text evidence="2">Belongs to the SusD family.</text>
</comment>
<evidence type="ECO:0000256" key="2">
    <source>
        <dbReference type="ARBA" id="ARBA00006275"/>
    </source>
</evidence>
<keyword evidence="3 6" id="KW-0732">Signal</keyword>
<evidence type="ECO:0000259" key="7">
    <source>
        <dbReference type="Pfam" id="PF07980"/>
    </source>
</evidence>
<dbReference type="InterPro" id="IPR012944">
    <property type="entry name" value="SusD_RagB_dom"/>
</dbReference>
<feature type="domain" description="SusD-like N-terminal" evidence="8">
    <location>
        <begin position="26"/>
        <end position="218"/>
    </location>
</feature>
<evidence type="ECO:0000256" key="1">
    <source>
        <dbReference type="ARBA" id="ARBA00004442"/>
    </source>
</evidence>
<dbReference type="STRING" id="869213.GCA_000517085_00535"/>
<dbReference type="EMBL" id="BAMD01000013">
    <property type="protein sequence ID" value="GAF02784.1"/>
    <property type="molecule type" value="Genomic_DNA"/>
</dbReference>
<dbReference type="Proteomes" id="UP000019402">
    <property type="component" value="Unassembled WGS sequence"/>
</dbReference>
<feature type="chain" id="PRO_5004906778" evidence="6">
    <location>
        <begin position="23"/>
        <end position="556"/>
    </location>
</feature>
<evidence type="ECO:0000256" key="3">
    <source>
        <dbReference type="ARBA" id="ARBA00022729"/>
    </source>
</evidence>
<keyword evidence="4" id="KW-0472">Membrane</keyword>
<dbReference type="RefSeq" id="WP_027470556.1">
    <property type="nucleotide sequence ID" value="NZ_BAMD01000013.1"/>
</dbReference>
<accession>W7YKB1</accession>
<dbReference type="SUPFAM" id="SSF48452">
    <property type="entry name" value="TPR-like"/>
    <property type="match status" value="1"/>
</dbReference>
<reference evidence="9 10" key="1">
    <citation type="journal article" date="2014" name="Genome Announc.">
        <title>Draft Genome Sequence of Cytophaga fermentans JCM 21142T, a Facultative Anaerobe Isolated from Marine Mud.</title>
        <authorList>
            <person name="Starns D."/>
            <person name="Oshima K."/>
            <person name="Suda W."/>
            <person name="Iino T."/>
            <person name="Yuki M."/>
            <person name="Inoue J."/>
            <person name="Kitamura K."/>
            <person name="Iida T."/>
            <person name="Darby A."/>
            <person name="Hattori M."/>
            <person name="Ohkuma M."/>
        </authorList>
    </citation>
    <scope>NUCLEOTIDE SEQUENCE [LARGE SCALE GENOMIC DNA]</scope>
    <source>
        <strain evidence="9 10">JCM 21142</strain>
    </source>
</reference>
<dbReference type="Gene3D" id="1.25.40.390">
    <property type="match status" value="1"/>
</dbReference>
<dbReference type="AlphaFoldDB" id="W7YKB1"/>
<keyword evidence="10" id="KW-1185">Reference proteome</keyword>
<dbReference type="Pfam" id="PF14322">
    <property type="entry name" value="SusD-like_3"/>
    <property type="match status" value="1"/>
</dbReference>
<dbReference type="Pfam" id="PF07980">
    <property type="entry name" value="SusD_RagB"/>
    <property type="match status" value="1"/>
</dbReference>
<comment type="subcellular location">
    <subcellularLocation>
        <location evidence="1">Cell outer membrane</location>
    </subcellularLocation>
</comment>
<dbReference type="GO" id="GO:0009279">
    <property type="term" value="C:cell outer membrane"/>
    <property type="evidence" value="ECO:0007669"/>
    <property type="project" value="UniProtKB-SubCell"/>
</dbReference>
<evidence type="ECO:0000313" key="9">
    <source>
        <dbReference type="EMBL" id="GAF02784.1"/>
    </source>
</evidence>
<evidence type="ECO:0000256" key="5">
    <source>
        <dbReference type="ARBA" id="ARBA00023237"/>
    </source>
</evidence>
<gene>
    <name evidence="9" type="ORF">JCM21142_41427</name>
</gene>
<evidence type="ECO:0000313" key="10">
    <source>
        <dbReference type="Proteomes" id="UP000019402"/>
    </source>
</evidence>
<name>W7YKB1_9BACT</name>
<protein>
    <submittedName>
        <fullName evidence="9">SusD family protein</fullName>
    </submittedName>
</protein>
<evidence type="ECO:0000256" key="4">
    <source>
        <dbReference type="ARBA" id="ARBA00023136"/>
    </source>
</evidence>
<dbReference type="InterPro" id="IPR033985">
    <property type="entry name" value="SusD-like_N"/>
</dbReference>
<feature type="domain" description="RagB/SusD" evidence="7">
    <location>
        <begin position="266"/>
        <end position="556"/>
    </location>
</feature>
<organism evidence="9 10">
    <name type="scientific">Saccharicrinis fermentans DSM 9555 = JCM 21142</name>
    <dbReference type="NCBI Taxonomy" id="869213"/>
    <lineage>
        <taxon>Bacteria</taxon>
        <taxon>Pseudomonadati</taxon>
        <taxon>Bacteroidota</taxon>
        <taxon>Bacteroidia</taxon>
        <taxon>Marinilabiliales</taxon>
        <taxon>Marinilabiliaceae</taxon>
        <taxon>Saccharicrinis</taxon>
    </lineage>
</organism>
<sequence>MKLGKKIIYTCSILSLLVGFNACESFLEEENPSEITAESYITEDTADELVVGIYSSLRDVYKQYSTAFYGTDIFTTQNPLYSNNSLNEYYNMTSSVGGVEGVWDSNYKVISNANSTINQYENVISWSESSATQKAYGIAQAKGLRALAYYNLVQQFGGVVLVLDEINEISFSYTRASEEEVFNQIISDLETAIPNLEAVPDFGRFSKRAAEHLLADVYVTRGYKSFGSSDDFTKAAQYAELAIDSYDILSQTYAEVFDYDNQENDEVLFSIQYGDGGEADDRDNDKQGIIMNQVFNYIGIERTTSPYGEVVFAAMPTDFFYSLFEDNDTRDEVTLYRALIATEATSYSSNYGTDIISIGDTIVYYPKNALTTADLKDKLNRYFVYQPDQYAYDAVGDNIEGVIYQYSDNQLKTNFPIFKKFNDVNSAGTDGGYRDTYVFRVAETHLVAAEAYLKAGNNTAALAHINKVHERASGVSNYYTSIDIDDVLNERAMELAGESNRWNILKRTGKLEERINSYNPHVIDHGEFDADIHLVRPIPAAEMELSDGSLIQNPEY</sequence>
<dbReference type="eggNOG" id="COG0436">
    <property type="taxonomic scope" value="Bacteria"/>
</dbReference>
<keyword evidence="5" id="KW-0998">Cell outer membrane</keyword>
<evidence type="ECO:0000256" key="6">
    <source>
        <dbReference type="SAM" id="SignalP"/>
    </source>
</evidence>
<feature type="signal peptide" evidence="6">
    <location>
        <begin position="1"/>
        <end position="22"/>
    </location>
</feature>
<proteinExistence type="inferred from homology"/>
<comment type="caution">
    <text evidence="9">The sequence shown here is derived from an EMBL/GenBank/DDBJ whole genome shotgun (WGS) entry which is preliminary data.</text>
</comment>
<dbReference type="OrthoDB" id="5694214at2"/>
<dbReference type="InterPro" id="IPR011990">
    <property type="entry name" value="TPR-like_helical_dom_sf"/>
</dbReference>